<name>A0A0J5ZS75_BURCE</name>
<sequence length="259" mass="28873">MLCNQYDSLTGQYVVSFLADVDPMNSSRFLVPAFCTFEPLPEREPRTWPFWRDEKWKMLPDYRGVRLYRTESGVAAEITVAGVTPDDAGLTEKPRPSDTHVWRDGTWAVDEKIVADRARESAMNDFFARLENARQQNRGKSDARMTGRLSDLEEATFDAWADYQVALVRVVESPTFPVEITWPAEPNPAAILAKVEAARAEKAAREAEEAAQRAAAEKQAEADRAAAEAEMQRRAEGSAATDIVADPEQPKAPDTPAKK</sequence>
<dbReference type="Proteomes" id="UP000036338">
    <property type="component" value="Unassembled WGS sequence"/>
</dbReference>
<gene>
    <name evidence="2" type="ORF">VL15_16195</name>
</gene>
<evidence type="ECO:0000313" key="2">
    <source>
        <dbReference type="EMBL" id="KML56355.1"/>
    </source>
</evidence>
<dbReference type="EMBL" id="LDWR01000027">
    <property type="protein sequence ID" value="KML56355.1"/>
    <property type="molecule type" value="Genomic_DNA"/>
</dbReference>
<protein>
    <submittedName>
        <fullName evidence="2">Tail fiber assembly protein</fullName>
    </submittedName>
</protein>
<feature type="region of interest" description="Disordered" evidence="1">
    <location>
        <begin position="204"/>
        <end position="259"/>
    </location>
</feature>
<dbReference type="AlphaFoldDB" id="A0A0J5ZS75"/>
<accession>A0A0J5ZS75</accession>
<feature type="compositionally biased region" description="Basic and acidic residues" evidence="1">
    <location>
        <begin position="204"/>
        <end position="236"/>
    </location>
</feature>
<dbReference type="PATRIC" id="fig|292.27.peg.3214"/>
<feature type="compositionally biased region" description="Basic and acidic residues" evidence="1">
    <location>
        <begin position="248"/>
        <end position="259"/>
    </location>
</feature>
<evidence type="ECO:0000256" key="1">
    <source>
        <dbReference type="SAM" id="MobiDB-lite"/>
    </source>
</evidence>
<evidence type="ECO:0000313" key="3">
    <source>
        <dbReference type="Proteomes" id="UP000036338"/>
    </source>
</evidence>
<comment type="caution">
    <text evidence="2">The sequence shown here is derived from an EMBL/GenBank/DDBJ whole genome shotgun (WGS) entry which is preliminary data.</text>
</comment>
<reference evidence="2 3" key="1">
    <citation type="submission" date="2015-05" db="EMBL/GenBank/DDBJ databases">
        <title>Draft genome of Burkholderia cepacia LK29.</title>
        <authorList>
            <person name="Chan X.Y."/>
        </authorList>
    </citation>
    <scope>NUCLEOTIDE SEQUENCE [LARGE SCALE GENOMIC DNA]</scope>
    <source>
        <strain evidence="2 3">LK29</strain>
    </source>
</reference>
<dbReference type="InterPro" id="IPR003458">
    <property type="entry name" value="Phage_T4_Gp38_tail_assem"/>
</dbReference>
<proteinExistence type="predicted"/>
<dbReference type="Pfam" id="PF02413">
    <property type="entry name" value="Caudo_TAP"/>
    <property type="match status" value="1"/>
</dbReference>
<organism evidence="2 3">
    <name type="scientific">Burkholderia cepacia</name>
    <name type="common">Pseudomonas cepacia</name>
    <dbReference type="NCBI Taxonomy" id="292"/>
    <lineage>
        <taxon>Bacteria</taxon>
        <taxon>Pseudomonadati</taxon>
        <taxon>Pseudomonadota</taxon>
        <taxon>Betaproteobacteria</taxon>
        <taxon>Burkholderiales</taxon>
        <taxon>Burkholderiaceae</taxon>
        <taxon>Burkholderia</taxon>
        <taxon>Burkholderia cepacia complex</taxon>
    </lineage>
</organism>
<dbReference type="RefSeq" id="WP_048246749.1">
    <property type="nucleotide sequence ID" value="NZ_LDWR01000027.1"/>
</dbReference>